<gene>
    <name evidence="1" type="ORF">CVM39_02070</name>
    <name evidence="2" type="ORF">SAMN06297129_1948</name>
</gene>
<dbReference type="Proteomes" id="UP000231702">
    <property type="component" value="Unassembled WGS sequence"/>
</dbReference>
<proteinExistence type="predicted"/>
<dbReference type="Proteomes" id="UP000231655">
    <property type="component" value="Unassembled WGS sequence"/>
</dbReference>
<dbReference type="Gene3D" id="2.40.160.90">
    <property type="match status" value="1"/>
</dbReference>
<evidence type="ECO:0000313" key="2">
    <source>
        <dbReference type="EMBL" id="SNY50801.1"/>
    </source>
</evidence>
<sequence length="282" mass="29919">MSSASIFRREGQNAEGGGYVSSVSYNSTDDTFTVDGLAFDGDNEYDRVTTPFGTLGGYALYEGSMSYEDAETGTEVSQLMHRALYGVSSSGRTEFAIARSGGYVPYGFGGFIYQRNGEVTLPTSGQASYSGGYGGVRVFDGSAGLEYTQGDMTVDIDFEDFNTGSGVKGEITNREVFDSDGNDITSDIATALEATTLPTLTFVIQPGVADDNGEIAGSVISYSSDGAVLKEYESGTYYAILADDDDPTVDADEIVGIIVMTSDDPRVDGRTVQETGGFILYR</sequence>
<evidence type="ECO:0000313" key="1">
    <source>
        <dbReference type="EMBL" id="PJE31909.1"/>
    </source>
</evidence>
<accession>A0A285IV44</accession>
<name>A0A285IV44_9RHOB</name>
<dbReference type="OrthoDB" id="7739218at2"/>
<evidence type="ECO:0000313" key="3">
    <source>
        <dbReference type="Proteomes" id="UP000231655"/>
    </source>
</evidence>
<organism evidence="2 3">
    <name type="scientific">Pseudooceanicola antarcticus</name>
    <dbReference type="NCBI Taxonomy" id="1247613"/>
    <lineage>
        <taxon>Bacteria</taxon>
        <taxon>Pseudomonadati</taxon>
        <taxon>Pseudomonadota</taxon>
        <taxon>Alphaproteobacteria</taxon>
        <taxon>Rhodobacterales</taxon>
        <taxon>Paracoccaceae</taxon>
        <taxon>Pseudooceanicola</taxon>
    </lineage>
</organism>
<reference evidence="2 3" key="1">
    <citation type="submission" date="2017-09" db="EMBL/GenBank/DDBJ databases">
        <authorList>
            <person name="Ehlers B."/>
            <person name="Leendertz F.H."/>
        </authorList>
    </citation>
    <scope>NUCLEOTIDE SEQUENCE [LARGE SCALE GENOMIC DNA]</scope>
    <source>
        <strain evidence="2 3">CGMCC 1.12662</strain>
    </source>
</reference>
<protein>
    <submittedName>
        <fullName evidence="2">Uncharacterized protein</fullName>
    </submittedName>
</protein>
<dbReference type="RefSeq" id="WP_097145685.1">
    <property type="nucleotide sequence ID" value="NZ_OBEA01000003.1"/>
</dbReference>
<dbReference type="EMBL" id="OBEA01000003">
    <property type="protein sequence ID" value="SNY50801.1"/>
    <property type="molecule type" value="Genomic_DNA"/>
</dbReference>
<reference evidence="1 4" key="2">
    <citation type="journal article" date="2018" name="Int. J. Syst. Evol. Microbiol.">
        <title>Pseudooceanicola lipolyticus sp. nov., a marine alphaproteobacterium, reclassification of Oceanicola flagellatus as Pseudooceanicola flagellatus comb. nov. and emended description of the genus Pseudooceanicola.</title>
        <authorList>
            <person name="Huang M.-M."/>
            <person name="Guo L.-L."/>
            <person name="Wu Y.-H."/>
            <person name="Lai Q.-L."/>
            <person name="Shao Z.-Z."/>
            <person name="Wang C.-S."/>
            <person name="Wu M."/>
            <person name="Xu X.-W."/>
        </authorList>
    </citation>
    <scope>NUCLEOTIDE SEQUENCE [LARGE SCALE GENOMIC DNA]</scope>
    <source>
        <strain evidence="1 4">Ar-45</strain>
    </source>
</reference>
<dbReference type="AlphaFoldDB" id="A0A285IV44"/>
<dbReference type="EMBL" id="PGTD01000007">
    <property type="protein sequence ID" value="PJE31909.1"/>
    <property type="molecule type" value="Genomic_DNA"/>
</dbReference>
<keyword evidence="4" id="KW-1185">Reference proteome</keyword>
<evidence type="ECO:0000313" key="4">
    <source>
        <dbReference type="Proteomes" id="UP000231702"/>
    </source>
</evidence>